<feature type="region of interest" description="Disordered" evidence="1">
    <location>
        <begin position="85"/>
        <end position="126"/>
    </location>
</feature>
<evidence type="ECO:0000313" key="2">
    <source>
        <dbReference type="EMBL" id="MDX3037250.1"/>
    </source>
</evidence>
<evidence type="ECO:0000313" key="3">
    <source>
        <dbReference type="Proteomes" id="UP001282474"/>
    </source>
</evidence>
<sequence>MPTTPHPTRGVTACDRCGARIRWAICISGTYKGRRVPLNALPGPMGGYAARSDQHGGLVVRQLDAEFPNVEDARLEWPAVLHWHSCTGQQNPQPPATQQPRSRPARRRPSVQAPLFGQPQQPRRTW</sequence>
<dbReference type="Proteomes" id="UP001282474">
    <property type="component" value="Unassembled WGS sequence"/>
</dbReference>
<name>A0ABU4MLK6_9ACTN</name>
<keyword evidence="3" id="KW-1185">Reference proteome</keyword>
<evidence type="ECO:0000256" key="1">
    <source>
        <dbReference type="SAM" id="MobiDB-lite"/>
    </source>
</evidence>
<dbReference type="RefSeq" id="WP_193383371.1">
    <property type="nucleotide sequence ID" value="NZ_JABXWI010000001.1"/>
</dbReference>
<proteinExistence type="predicted"/>
<dbReference type="EMBL" id="JARAWJ010000005">
    <property type="protein sequence ID" value="MDX3037250.1"/>
    <property type="molecule type" value="Genomic_DNA"/>
</dbReference>
<organism evidence="2 3">
    <name type="scientific">Streptomyces caniscabiei</name>
    <dbReference type="NCBI Taxonomy" id="2746961"/>
    <lineage>
        <taxon>Bacteria</taxon>
        <taxon>Bacillati</taxon>
        <taxon>Actinomycetota</taxon>
        <taxon>Actinomycetes</taxon>
        <taxon>Kitasatosporales</taxon>
        <taxon>Streptomycetaceae</taxon>
        <taxon>Streptomyces</taxon>
    </lineage>
</organism>
<gene>
    <name evidence="2" type="ORF">PV383_08720</name>
</gene>
<comment type="caution">
    <text evidence="2">The sequence shown here is derived from an EMBL/GenBank/DDBJ whole genome shotgun (WGS) entry which is preliminary data.</text>
</comment>
<reference evidence="2 3" key="1">
    <citation type="journal article" date="2023" name="Microb. Genom.">
        <title>Mesoterricola silvestris gen. nov., sp. nov., Mesoterricola sediminis sp. nov., Geothrix oryzae sp. nov., Geothrix edaphica sp. nov., Geothrix rubra sp. nov., and Geothrix limicola sp. nov., six novel members of Acidobacteriota isolated from soils.</title>
        <authorList>
            <person name="Weisberg A.J."/>
            <person name="Pearce E."/>
            <person name="Kramer C.G."/>
            <person name="Chang J.H."/>
            <person name="Clarke C.R."/>
        </authorList>
    </citation>
    <scope>NUCLEOTIDE SEQUENCE [LARGE SCALE GENOMIC DNA]</scope>
    <source>
        <strain evidence="2 3">NE20-4-1</strain>
    </source>
</reference>
<protein>
    <submittedName>
        <fullName evidence="2">Uncharacterized protein</fullName>
    </submittedName>
</protein>
<accession>A0ABU4MLK6</accession>